<dbReference type="EMBL" id="KQ247683">
    <property type="protein sequence ID" value="KNC72035.1"/>
    <property type="molecule type" value="Genomic_DNA"/>
</dbReference>
<proteinExistence type="predicted"/>
<gene>
    <name evidence="1" type="ORF">SARC_15418</name>
</gene>
<accession>A0A0L0F5N7</accession>
<sequence>MGCVYLPYSGADLFIDTGVRHSEWSQDFSLDMPGTNGAVSLLPTGDYMRGKVRYDLTVQISMVNSISRMVTVKP</sequence>
<dbReference type="OrthoDB" id="428159at2759"/>
<dbReference type="GeneID" id="25915922"/>
<evidence type="ECO:0000313" key="2">
    <source>
        <dbReference type="Proteomes" id="UP000054560"/>
    </source>
</evidence>
<organism evidence="1 2">
    <name type="scientific">Sphaeroforma arctica JP610</name>
    <dbReference type="NCBI Taxonomy" id="667725"/>
    <lineage>
        <taxon>Eukaryota</taxon>
        <taxon>Ichthyosporea</taxon>
        <taxon>Ichthyophonida</taxon>
        <taxon>Sphaeroforma</taxon>
    </lineage>
</organism>
<dbReference type="Proteomes" id="UP000054560">
    <property type="component" value="Unassembled WGS sequence"/>
</dbReference>
<name>A0A0L0F5N7_9EUKA</name>
<feature type="non-terminal residue" evidence="1">
    <location>
        <position position="74"/>
    </location>
</feature>
<dbReference type="RefSeq" id="XP_014145937.1">
    <property type="nucleotide sequence ID" value="XM_014290462.1"/>
</dbReference>
<dbReference type="AlphaFoldDB" id="A0A0L0F5N7"/>
<keyword evidence="2" id="KW-1185">Reference proteome</keyword>
<reference evidence="1 2" key="1">
    <citation type="submission" date="2011-02" db="EMBL/GenBank/DDBJ databases">
        <title>The Genome Sequence of Sphaeroforma arctica JP610.</title>
        <authorList>
            <consortium name="The Broad Institute Genome Sequencing Platform"/>
            <person name="Russ C."/>
            <person name="Cuomo C."/>
            <person name="Young S.K."/>
            <person name="Zeng Q."/>
            <person name="Gargeya S."/>
            <person name="Alvarado L."/>
            <person name="Berlin A."/>
            <person name="Chapman S.B."/>
            <person name="Chen Z."/>
            <person name="Freedman E."/>
            <person name="Gellesch M."/>
            <person name="Goldberg J."/>
            <person name="Griggs A."/>
            <person name="Gujja S."/>
            <person name="Heilman E."/>
            <person name="Heiman D."/>
            <person name="Howarth C."/>
            <person name="Mehta T."/>
            <person name="Neiman D."/>
            <person name="Pearson M."/>
            <person name="Roberts A."/>
            <person name="Saif S."/>
            <person name="Shea T."/>
            <person name="Shenoy N."/>
            <person name="Sisk P."/>
            <person name="Stolte C."/>
            <person name="Sykes S."/>
            <person name="White J."/>
            <person name="Yandava C."/>
            <person name="Burger G."/>
            <person name="Gray M.W."/>
            <person name="Holland P.W.H."/>
            <person name="King N."/>
            <person name="Lang F.B.F."/>
            <person name="Roger A.J."/>
            <person name="Ruiz-Trillo I."/>
            <person name="Haas B."/>
            <person name="Nusbaum C."/>
            <person name="Birren B."/>
        </authorList>
    </citation>
    <scope>NUCLEOTIDE SEQUENCE [LARGE SCALE GENOMIC DNA]</scope>
    <source>
        <strain evidence="1 2">JP610</strain>
    </source>
</reference>
<protein>
    <submittedName>
        <fullName evidence="1">Uncharacterized protein</fullName>
    </submittedName>
</protein>
<evidence type="ECO:0000313" key="1">
    <source>
        <dbReference type="EMBL" id="KNC72035.1"/>
    </source>
</evidence>